<feature type="domain" description="ABC transmembrane type-1" evidence="8">
    <location>
        <begin position="80"/>
        <end position="269"/>
    </location>
</feature>
<dbReference type="Proteomes" id="UP000237749">
    <property type="component" value="Unassembled WGS sequence"/>
</dbReference>
<keyword evidence="2 7" id="KW-0813">Transport</keyword>
<evidence type="ECO:0000256" key="7">
    <source>
        <dbReference type="RuleBase" id="RU363032"/>
    </source>
</evidence>
<comment type="similarity">
    <text evidence="7">Belongs to the binding-protein-dependent transport system permease family.</text>
</comment>
<feature type="transmembrane region" description="Helical" evidence="7">
    <location>
        <begin position="129"/>
        <end position="152"/>
    </location>
</feature>
<dbReference type="InterPro" id="IPR035906">
    <property type="entry name" value="MetI-like_sf"/>
</dbReference>
<dbReference type="OrthoDB" id="9783218at2"/>
<name>A0A2S6HUL4_9FIRM</name>
<dbReference type="PANTHER" id="PTHR43386:SF1">
    <property type="entry name" value="D,D-DIPEPTIDE TRANSPORT SYSTEM PERMEASE PROTEIN DDPC-RELATED"/>
    <property type="match status" value="1"/>
</dbReference>
<dbReference type="SUPFAM" id="SSF161098">
    <property type="entry name" value="MetI-like"/>
    <property type="match status" value="1"/>
</dbReference>
<dbReference type="EMBL" id="PTJA01000004">
    <property type="protein sequence ID" value="PPK81530.1"/>
    <property type="molecule type" value="Genomic_DNA"/>
</dbReference>
<dbReference type="GO" id="GO:0055085">
    <property type="term" value="P:transmembrane transport"/>
    <property type="evidence" value="ECO:0007669"/>
    <property type="project" value="InterPro"/>
</dbReference>
<feature type="transmembrane region" description="Helical" evidence="7">
    <location>
        <begin position="249"/>
        <end position="269"/>
    </location>
</feature>
<dbReference type="Pfam" id="PF00528">
    <property type="entry name" value="BPD_transp_1"/>
    <property type="match status" value="1"/>
</dbReference>
<proteinExistence type="inferred from homology"/>
<evidence type="ECO:0000256" key="4">
    <source>
        <dbReference type="ARBA" id="ARBA00022692"/>
    </source>
</evidence>
<evidence type="ECO:0000313" key="9">
    <source>
        <dbReference type="EMBL" id="PPK81530.1"/>
    </source>
</evidence>
<comment type="caution">
    <text evidence="9">The sequence shown here is derived from an EMBL/GenBank/DDBJ whole genome shotgun (WGS) entry which is preliminary data.</text>
</comment>
<evidence type="ECO:0000256" key="2">
    <source>
        <dbReference type="ARBA" id="ARBA00022448"/>
    </source>
</evidence>
<dbReference type="CDD" id="cd06261">
    <property type="entry name" value="TM_PBP2"/>
    <property type="match status" value="1"/>
</dbReference>
<dbReference type="Gene3D" id="1.10.3720.10">
    <property type="entry name" value="MetI-like"/>
    <property type="match status" value="1"/>
</dbReference>
<reference evidence="9 10" key="1">
    <citation type="submission" date="2018-02" db="EMBL/GenBank/DDBJ databases">
        <title>Genomic Encyclopedia of Archaeal and Bacterial Type Strains, Phase II (KMG-II): from individual species to whole genera.</title>
        <authorList>
            <person name="Goeker M."/>
        </authorList>
    </citation>
    <scope>NUCLEOTIDE SEQUENCE [LARGE SCALE GENOMIC DNA]</scope>
    <source>
        <strain evidence="9 10">DSM 3808</strain>
    </source>
</reference>
<evidence type="ECO:0000256" key="6">
    <source>
        <dbReference type="ARBA" id="ARBA00023136"/>
    </source>
</evidence>
<dbReference type="AlphaFoldDB" id="A0A2S6HUL4"/>
<keyword evidence="4 7" id="KW-0812">Transmembrane</keyword>
<evidence type="ECO:0000256" key="3">
    <source>
        <dbReference type="ARBA" id="ARBA00022475"/>
    </source>
</evidence>
<feature type="transmembrane region" description="Helical" evidence="7">
    <location>
        <begin position="84"/>
        <end position="108"/>
    </location>
</feature>
<evidence type="ECO:0000256" key="1">
    <source>
        <dbReference type="ARBA" id="ARBA00004651"/>
    </source>
</evidence>
<keyword evidence="10" id="KW-1185">Reference proteome</keyword>
<dbReference type="PANTHER" id="PTHR43386">
    <property type="entry name" value="OLIGOPEPTIDE TRANSPORT SYSTEM PERMEASE PROTEIN APPC"/>
    <property type="match status" value="1"/>
</dbReference>
<accession>A0A2S6HUL4</accession>
<evidence type="ECO:0000256" key="5">
    <source>
        <dbReference type="ARBA" id="ARBA00022989"/>
    </source>
</evidence>
<dbReference type="Pfam" id="PF12911">
    <property type="entry name" value="OppC_N"/>
    <property type="match status" value="1"/>
</dbReference>
<protein>
    <submittedName>
        <fullName evidence="9">Peptide/nickel transport system permease protein</fullName>
    </submittedName>
</protein>
<gene>
    <name evidence="9" type="ORF">BXY41_104333</name>
</gene>
<dbReference type="GO" id="GO:0005886">
    <property type="term" value="C:plasma membrane"/>
    <property type="evidence" value="ECO:0007669"/>
    <property type="project" value="UniProtKB-SubCell"/>
</dbReference>
<sequence>MKNNGRWKKTIKILFTRKIAAFSAAVVLLFIALAVFAPFFAPYDPNYADFSSYLQGPGKDHLLGTDNYGRDVLSRIIYGTRVSLIIGVFAVMIACVAGTFFGMIAGYFGGITDDIITRIMEAIRAIPQIILAMALTAVFGSGIRNLAIILGISSMAGYVRMMRGQVLTIKQADYVMAGKLQGNKNFRLMFKHILPNSISPIIVMMTQQVGQTILAEAGLSFLGLGISAPTASWGGMVSDGRLFLLQNPVFALTPGVCVAVLVICLNMFGDGVRDALDPRLRGEV</sequence>
<dbReference type="InterPro" id="IPR000515">
    <property type="entry name" value="MetI-like"/>
</dbReference>
<evidence type="ECO:0000259" key="8">
    <source>
        <dbReference type="PROSITE" id="PS50928"/>
    </source>
</evidence>
<comment type="subcellular location">
    <subcellularLocation>
        <location evidence="1 7">Cell membrane</location>
        <topology evidence="1 7">Multi-pass membrane protein</topology>
    </subcellularLocation>
</comment>
<organism evidence="9 10">
    <name type="scientific">Lacrimispora xylanisolvens</name>
    <dbReference type="NCBI Taxonomy" id="384636"/>
    <lineage>
        <taxon>Bacteria</taxon>
        <taxon>Bacillati</taxon>
        <taxon>Bacillota</taxon>
        <taxon>Clostridia</taxon>
        <taxon>Lachnospirales</taxon>
        <taxon>Lachnospiraceae</taxon>
        <taxon>Lacrimispora</taxon>
    </lineage>
</organism>
<keyword evidence="6 7" id="KW-0472">Membrane</keyword>
<keyword evidence="3" id="KW-1003">Cell membrane</keyword>
<dbReference type="PROSITE" id="PS50928">
    <property type="entry name" value="ABC_TM1"/>
    <property type="match status" value="1"/>
</dbReference>
<dbReference type="InterPro" id="IPR025966">
    <property type="entry name" value="OppC_N"/>
</dbReference>
<feature type="transmembrane region" description="Helical" evidence="7">
    <location>
        <begin position="20"/>
        <end position="41"/>
    </location>
</feature>
<dbReference type="InterPro" id="IPR050366">
    <property type="entry name" value="BP-dependent_transpt_permease"/>
</dbReference>
<keyword evidence="5 7" id="KW-1133">Transmembrane helix</keyword>
<evidence type="ECO:0000313" key="10">
    <source>
        <dbReference type="Proteomes" id="UP000237749"/>
    </source>
</evidence>